<comment type="caution">
    <text evidence="1">The sequence shown here is derived from an EMBL/GenBank/DDBJ whole genome shotgun (WGS) entry which is preliminary data.</text>
</comment>
<evidence type="ECO:0000313" key="2">
    <source>
        <dbReference type="Proteomes" id="UP001458415"/>
    </source>
</evidence>
<reference evidence="1 2" key="1">
    <citation type="submission" date="2024-06" db="EMBL/GenBank/DDBJ databases">
        <title>The Natural Products Discovery Center: Release of the First 8490 Sequenced Strains for Exploring Actinobacteria Biosynthetic Diversity.</title>
        <authorList>
            <person name="Kalkreuter E."/>
            <person name="Kautsar S.A."/>
            <person name="Yang D."/>
            <person name="Bader C.D."/>
            <person name="Teijaro C.N."/>
            <person name="Fluegel L."/>
            <person name="Davis C.M."/>
            <person name="Simpson J.R."/>
            <person name="Lauterbach L."/>
            <person name="Steele A.D."/>
            <person name="Gui C."/>
            <person name="Meng S."/>
            <person name="Li G."/>
            <person name="Viehrig K."/>
            <person name="Ye F."/>
            <person name="Su P."/>
            <person name="Kiefer A.F."/>
            <person name="Nichols A."/>
            <person name="Cepeda A.J."/>
            <person name="Yan W."/>
            <person name="Fan B."/>
            <person name="Jiang Y."/>
            <person name="Adhikari A."/>
            <person name="Zheng C.-J."/>
            <person name="Schuster L."/>
            <person name="Cowan T.M."/>
            <person name="Smanski M.J."/>
            <person name="Chevrette M.G."/>
            <person name="De Carvalho L.P.S."/>
            <person name="Shen B."/>
        </authorList>
    </citation>
    <scope>NUCLEOTIDE SEQUENCE [LARGE SCALE GENOMIC DNA]</scope>
    <source>
        <strain evidence="1 2">NPDC000634</strain>
    </source>
</reference>
<proteinExistence type="predicted"/>
<dbReference type="Proteomes" id="UP001458415">
    <property type="component" value="Unassembled WGS sequence"/>
</dbReference>
<evidence type="ECO:0000313" key="1">
    <source>
        <dbReference type="EMBL" id="MER6983864.1"/>
    </source>
</evidence>
<accession>A0ABV1WI39</accession>
<sequence length="94" mass="10554">MEDLADEGCVVPIAIRCPRHPWGDANFGQMGYLRNLAGKRFFRFINRLPRQDPIAHDPAMPTIDVFPPLMSAAALPVARRQQPGRPRRPGPPRS</sequence>
<organism evidence="1 2">
    <name type="scientific">Streptomyces carpinensis</name>
    <dbReference type="NCBI Taxonomy" id="66369"/>
    <lineage>
        <taxon>Bacteria</taxon>
        <taxon>Bacillati</taxon>
        <taxon>Actinomycetota</taxon>
        <taxon>Actinomycetes</taxon>
        <taxon>Kitasatosporales</taxon>
        <taxon>Streptomycetaceae</taxon>
        <taxon>Streptomyces</taxon>
    </lineage>
</organism>
<dbReference type="RefSeq" id="WP_086729795.1">
    <property type="nucleotide sequence ID" value="NZ_MUBM01000344.1"/>
</dbReference>
<dbReference type="EMBL" id="JBEPCU010001547">
    <property type="protein sequence ID" value="MER6983864.1"/>
    <property type="molecule type" value="Genomic_DNA"/>
</dbReference>
<protein>
    <submittedName>
        <fullName evidence="1">Uncharacterized protein</fullName>
    </submittedName>
</protein>
<keyword evidence="2" id="KW-1185">Reference proteome</keyword>
<gene>
    <name evidence="1" type="ORF">ABT317_44675</name>
</gene>
<name>A0ABV1WI39_9ACTN</name>